<dbReference type="PANTHER" id="PTHR46211">
    <property type="entry name" value="GLYCEROPHOSPHORYL DIESTER PHOSPHODIESTERASE"/>
    <property type="match status" value="1"/>
</dbReference>
<dbReference type="Proteomes" id="UP000219914">
    <property type="component" value="Unassembled WGS sequence"/>
</dbReference>
<name>A0A2A6KFW7_9HYPH</name>
<accession>A0A2A6KFW7</accession>
<evidence type="ECO:0000313" key="3">
    <source>
        <dbReference type="EMBL" id="PDT23302.1"/>
    </source>
</evidence>
<dbReference type="AlphaFoldDB" id="A0A2A6KFW7"/>
<dbReference type="GO" id="GO:0008081">
    <property type="term" value="F:phosphoric diester hydrolase activity"/>
    <property type="evidence" value="ECO:0007669"/>
    <property type="project" value="InterPro"/>
</dbReference>
<dbReference type="EMBL" id="JAVLSF010000003">
    <property type="protein sequence ID" value="MDR9772599.1"/>
    <property type="molecule type" value="Genomic_DNA"/>
</dbReference>
<dbReference type="InterPro" id="IPR017946">
    <property type="entry name" value="PLC-like_Pdiesterase_TIM-brl"/>
</dbReference>
<dbReference type="EMBL" id="NWSY01000008">
    <property type="protein sequence ID" value="PDT23302.1"/>
    <property type="molecule type" value="Genomic_DNA"/>
</dbReference>
<keyword evidence="4" id="KW-1185">Reference proteome</keyword>
<protein>
    <submittedName>
        <fullName evidence="2 3">Glycerophosphodiester phosphodiesterase</fullName>
        <ecNumber evidence="2">3.1.4.-</ecNumber>
    </submittedName>
</protein>
<dbReference type="PROSITE" id="PS51704">
    <property type="entry name" value="GP_PDE"/>
    <property type="match status" value="1"/>
</dbReference>
<organism evidence="2 5">
    <name type="scientific">Rhizobium hidalgonense</name>
    <dbReference type="NCBI Taxonomy" id="1538159"/>
    <lineage>
        <taxon>Bacteria</taxon>
        <taxon>Pseudomonadati</taxon>
        <taxon>Pseudomonadota</taxon>
        <taxon>Alphaproteobacteria</taxon>
        <taxon>Hyphomicrobiales</taxon>
        <taxon>Rhizobiaceae</taxon>
        <taxon>Rhizobium/Agrobacterium group</taxon>
        <taxon>Rhizobium</taxon>
    </lineage>
</organism>
<dbReference type="Gene3D" id="3.20.20.190">
    <property type="entry name" value="Phosphatidylinositol (PI) phosphodiesterase"/>
    <property type="match status" value="1"/>
</dbReference>
<dbReference type="EC" id="3.1.4.-" evidence="2"/>
<evidence type="ECO:0000313" key="2">
    <source>
        <dbReference type="EMBL" id="MDR9772599.1"/>
    </source>
</evidence>
<dbReference type="Proteomes" id="UP001268610">
    <property type="component" value="Unassembled WGS sequence"/>
</dbReference>
<proteinExistence type="predicted"/>
<sequence>MVHIIGHRGGRNLWPENSLSGFRKLAQMPVDGVEFDIHLTRSGEMLVIHDPTLERTTDAQGSVADLGPGKHREIRLKESDGETIPTLEEVFAVFKDTMLELHIELKTHADGTPYEGLAARAFAAVERLGLPERSILTSFHPDVLVDIRKAAPGIRTLSSVDAKSAARLGLASGLSLMKQCSDIIAVEKSLLLAQWDEITQLVPLDSLGAWVPNELSDLEYWLAKPIRQITTDRPDLALQARGEHAQ</sequence>
<dbReference type="Pfam" id="PF03009">
    <property type="entry name" value="GDPD"/>
    <property type="match status" value="1"/>
</dbReference>
<reference evidence="3 4" key="1">
    <citation type="submission" date="2017-09" db="EMBL/GenBank/DDBJ databases">
        <title>Comparative genomics of rhizobia isolated from Phaseolus vulgaris in China.</title>
        <authorList>
            <person name="Tong W."/>
        </authorList>
    </citation>
    <scope>NUCLEOTIDE SEQUENCE [LARGE SCALE GENOMIC DNA]</scope>
    <source>
        <strain evidence="3 4">FH14</strain>
    </source>
</reference>
<dbReference type="InterPro" id="IPR030395">
    <property type="entry name" value="GP_PDE_dom"/>
</dbReference>
<feature type="domain" description="GP-PDE" evidence="1">
    <location>
        <begin position="2"/>
        <end position="241"/>
    </location>
</feature>
<evidence type="ECO:0000313" key="4">
    <source>
        <dbReference type="Proteomes" id="UP000219914"/>
    </source>
</evidence>
<gene>
    <name evidence="3" type="ORF">CO674_12675</name>
    <name evidence="2" type="ORF">RJJ65_08005</name>
</gene>
<reference evidence="2" key="2">
    <citation type="submission" date="2023-04" db="EMBL/GenBank/DDBJ databases">
        <title>Genomic characterization of faba bean (Vicia faba) microsymbionts in Mexican soils.</title>
        <authorList>
            <person name="Rivera Orduna F.N."/>
            <person name="Guevara-Luna J."/>
            <person name="Yan J."/>
            <person name="Arroyo-Herrera I."/>
            <person name="Li Y."/>
            <person name="Vasquez-Murrieta M.S."/>
            <person name="Wang E.T."/>
        </authorList>
    </citation>
    <scope>NUCLEOTIDE SEQUENCE</scope>
    <source>
        <strain evidence="2">CH26</strain>
    </source>
</reference>
<keyword evidence="2" id="KW-0378">Hydrolase</keyword>
<evidence type="ECO:0000313" key="5">
    <source>
        <dbReference type="Proteomes" id="UP001268610"/>
    </source>
</evidence>
<dbReference type="CDD" id="cd08565">
    <property type="entry name" value="GDPD_pAtGDE_like"/>
    <property type="match status" value="1"/>
</dbReference>
<dbReference type="GO" id="GO:0006629">
    <property type="term" value="P:lipid metabolic process"/>
    <property type="evidence" value="ECO:0007669"/>
    <property type="project" value="InterPro"/>
</dbReference>
<dbReference type="RefSeq" id="WP_097534154.1">
    <property type="nucleotide sequence ID" value="NZ_JAVLSD010000014.1"/>
</dbReference>
<comment type="caution">
    <text evidence="2">The sequence shown here is derived from an EMBL/GenBank/DDBJ whole genome shotgun (WGS) entry which is preliminary data.</text>
</comment>
<dbReference type="SUPFAM" id="SSF51695">
    <property type="entry name" value="PLC-like phosphodiesterases"/>
    <property type="match status" value="1"/>
</dbReference>
<evidence type="ECO:0000259" key="1">
    <source>
        <dbReference type="PROSITE" id="PS51704"/>
    </source>
</evidence>
<dbReference type="PANTHER" id="PTHR46211:SF14">
    <property type="entry name" value="GLYCEROPHOSPHODIESTER PHOSPHODIESTERASE"/>
    <property type="match status" value="1"/>
</dbReference>